<dbReference type="AlphaFoldDB" id="A0AAV4P9W3"/>
<dbReference type="Proteomes" id="UP001054945">
    <property type="component" value="Unassembled WGS sequence"/>
</dbReference>
<gene>
    <name evidence="1" type="ORF">CEXT_218221</name>
</gene>
<evidence type="ECO:0000313" key="1">
    <source>
        <dbReference type="EMBL" id="GIX93808.1"/>
    </source>
</evidence>
<proteinExistence type="predicted"/>
<comment type="caution">
    <text evidence="1">The sequence shown here is derived from an EMBL/GenBank/DDBJ whole genome shotgun (WGS) entry which is preliminary data.</text>
</comment>
<protein>
    <submittedName>
        <fullName evidence="1">Uncharacterized protein</fullName>
    </submittedName>
</protein>
<keyword evidence="2" id="KW-1185">Reference proteome</keyword>
<reference evidence="1 2" key="1">
    <citation type="submission" date="2021-06" db="EMBL/GenBank/DDBJ databases">
        <title>Caerostris extrusa draft genome.</title>
        <authorList>
            <person name="Kono N."/>
            <person name="Arakawa K."/>
        </authorList>
    </citation>
    <scope>NUCLEOTIDE SEQUENCE [LARGE SCALE GENOMIC DNA]</scope>
</reference>
<accession>A0AAV4P9W3</accession>
<sequence>MKGQGKRSPRIFLKGQSSRSLYCGNISVGRLKNYVSTIFLRAISSFHYVDTIAWDHGKVDRDLVGAEEFYMWACSTAKSLLCPKWAIATFPGWCHQKIQSYHTGIQKDPCIWLLSRQRRVHWDRSNETIRT</sequence>
<evidence type="ECO:0000313" key="2">
    <source>
        <dbReference type="Proteomes" id="UP001054945"/>
    </source>
</evidence>
<dbReference type="EMBL" id="BPLR01004299">
    <property type="protein sequence ID" value="GIX93808.1"/>
    <property type="molecule type" value="Genomic_DNA"/>
</dbReference>
<name>A0AAV4P9W3_CAEEX</name>
<organism evidence="1 2">
    <name type="scientific">Caerostris extrusa</name>
    <name type="common">Bark spider</name>
    <name type="synonym">Caerostris bankana</name>
    <dbReference type="NCBI Taxonomy" id="172846"/>
    <lineage>
        <taxon>Eukaryota</taxon>
        <taxon>Metazoa</taxon>
        <taxon>Ecdysozoa</taxon>
        <taxon>Arthropoda</taxon>
        <taxon>Chelicerata</taxon>
        <taxon>Arachnida</taxon>
        <taxon>Araneae</taxon>
        <taxon>Araneomorphae</taxon>
        <taxon>Entelegynae</taxon>
        <taxon>Araneoidea</taxon>
        <taxon>Araneidae</taxon>
        <taxon>Caerostris</taxon>
    </lineage>
</organism>